<reference evidence="2 3" key="1">
    <citation type="submission" date="2024-03" db="EMBL/GenBank/DDBJ databases">
        <title>Human intestinal bacterial collection.</title>
        <authorList>
            <person name="Pauvert C."/>
            <person name="Hitch T.C.A."/>
            <person name="Clavel T."/>
        </authorList>
    </citation>
    <scope>NUCLEOTIDE SEQUENCE [LARGE SCALE GENOMIC DNA]</scope>
    <source>
        <strain evidence="2 3">CLA-AA-H185</strain>
    </source>
</reference>
<dbReference type="PANTHER" id="PTHR43586">
    <property type="entry name" value="CYSTEINE DESULFURASE"/>
    <property type="match status" value="1"/>
</dbReference>
<sequence length="396" mass="43959">MEEYIYLDNAATTFPKPEAVYRALDRANRNAAVNAGRGSYALAEQAKQLIEDTRGLLLTLTKAKPAAEVVFTPSATFACNQIFGGLPWKREDIVYVSPYEHNAVMRTLHFLQKRYGFAIEELSVDAGTLELDLEKIRYQFIQNPPTVLAMTHISNVTGYILPVEEVAALTDTEKMTVIVDGSQALGLIPVRLEQSGIDYYIFAGHKTLYGPFGVGGYIAQSTGNAEKLGLVIAGGTGSNSLNLEMPQLLPDRYEPGSPNVPAIAGLKAAIETFGSNYEEMCQTIEEHYQKERELTELLETELQKIQGVHTYFPQDKEKRSGICSFTIEGYFSDDIGMLLDEDYHIAVRCGYHCAPLIHKYLKDEPYGGTVRVGIGQFNTKEDIRQLIHAVEEIARG</sequence>
<keyword evidence="2" id="KW-0032">Aminotransferase</keyword>
<keyword evidence="3" id="KW-1185">Reference proteome</keyword>
<gene>
    <name evidence="2" type="ORF">WMO43_09710</name>
</gene>
<dbReference type="InterPro" id="IPR000192">
    <property type="entry name" value="Aminotrans_V_dom"/>
</dbReference>
<dbReference type="GO" id="GO:0008483">
    <property type="term" value="F:transaminase activity"/>
    <property type="evidence" value="ECO:0007669"/>
    <property type="project" value="UniProtKB-KW"/>
</dbReference>
<name>A0ABV1HF34_9FIRM</name>
<dbReference type="SUPFAM" id="SSF53383">
    <property type="entry name" value="PLP-dependent transferases"/>
    <property type="match status" value="1"/>
</dbReference>
<dbReference type="Proteomes" id="UP001454489">
    <property type="component" value="Unassembled WGS sequence"/>
</dbReference>
<dbReference type="Gene3D" id="3.40.640.10">
    <property type="entry name" value="Type I PLP-dependent aspartate aminotransferase-like (Major domain)"/>
    <property type="match status" value="1"/>
</dbReference>
<organism evidence="2 3">
    <name type="scientific">Maccoyibacter intestinihominis</name>
    <dbReference type="NCBI Taxonomy" id="3133499"/>
    <lineage>
        <taxon>Bacteria</taxon>
        <taxon>Bacillati</taxon>
        <taxon>Bacillota</taxon>
        <taxon>Clostridia</taxon>
        <taxon>Lachnospirales</taxon>
        <taxon>Lachnospiraceae</taxon>
        <taxon>Maccoyibacter</taxon>
    </lineage>
</organism>
<dbReference type="Pfam" id="PF00266">
    <property type="entry name" value="Aminotran_5"/>
    <property type="match status" value="1"/>
</dbReference>
<dbReference type="RefSeq" id="WP_353531030.1">
    <property type="nucleotide sequence ID" value="NZ_JBBMEX010000009.1"/>
</dbReference>
<proteinExistence type="predicted"/>
<evidence type="ECO:0000259" key="1">
    <source>
        <dbReference type="Pfam" id="PF00266"/>
    </source>
</evidence>
<dbReference type="EMBL" id="JBBMEX010000009">
    <property type="protein sequence ID" value="MEQ2558143.1"/>
    <property type="molecule type" value="Genomic_DNA"/>
</dbReference>
<comment type="caution">
    <text evidence="2">The sequence shown here is derived from an EMBL/GenBank/DDBJ whole genome shotgun (WGS) entry which is preliminary data.</text>
</comment>
<protein>
    <submittedName>
        <fullName evidence="2">Aminotransferase class V-fold PLP-dependent enzyme</fullName>
    </submittedName>
</protein>
<dbReference type="Gene3D" id="3.90.1150.10">
    <property type="entry name" value="Aspartate Aminotransferase, domain 1"/>
    <property type="match status" value="1"/>
</dbReference>
<keyword evidence="2" id="KW-0808">Transferase</keyword>
<feature type="domain" description="Aminotransferase class V" evidence="1">
    <location>
        <begin position="5"/>
        <end position="386"/>
    </location>
</feature>
<dbReference type="InterPro" id="IPR015424">
    <property type="entry name" value="PyrdxlP-dep_Trfase"/>
</dbReference>
<accession>A0ABV1HF34</accession>
<dbReference type="InterPro" id="IPR015422">
    <property type="entry name" value="PyrdxlP-dep_Trfase_small"/>
</dbReference>
<dbReference type="PANTHER" id="PTHR43586:SF4">
    <property type="entry name" value="ISOPENICILLIN N EPIMERASE"/>
    <property type="match status" value="1"/>
</dbReference>
<evidence type="ECO:0000313" key="3">
    <source>
        <dbReference type="Proteomes" id="UP001454489"/>
    </source>
</evidence>
<dbReference type="InterPro" id="IPR015421">
    <property type="entry name" value="PyrdxlP-dep_Trfase_major"/>
</dbReference>
<evidence type="ECO:0000313" key="2">
    <source>
        <dbReference type="EMBL" id="MEQ2558143.1"/>
    </source>
</evidence>